<dbReference type="PANTHER" id="PTHR24189">
    <property type="entry name" value="MYOTROPHIN"/>
    <property type="match status" value="1"/>
</dbReference>
<proteinExistence type="predicted"/>
<dbReference type="InterPro" id="IPR002110">
    <property type="entry name" value="Ankyrin_rpt"/>
</dbReference>
<evidence type="ECO:0000256" key="3">
    <source>
        <dbReference type="PROSITE-ProRule" id="PRU00023"/>
    </source>
</evidence>
<reference evidence="4 5" key="1">
    <citation type="submission" date="2020-10" db="EMBL/GenBank/DDBJ databases">
        <title>Ca. Dormibacterota MAGs.</title>
        <authorList>
            <person name="Montgomery K."/>
        </authorList>
    </citation>
    <scope>NUCLEOTIDE SEQUENCE [LARGE SCALE GENOMIC DNA]</scope>
    <source>
        <strain evidence="4">SC8812_S17_18</strain>
    </source>
</reference>
<keyword evidence="2 3" id="KW-0040">ANK repeat</keyword>
<dbReference type="Proteomes" id="UP000606991">
    <property type="component" value="Unassembled WGS sequence"/>
</dbReference>
<accession>A0A934JQQ5</accession>
<protein>
    <submittedName>
        <fullName evidence="4">Ankyrin repeat domain-containing protein</fullName>
    </submittedName>
</protein>
<sequence length="494" mass="54009">MPTRHLPNDPSLEHLKNEARTLQRQVRAGTAEALEAVRELHPSPGEPTTFRLADAQLVVARGYGFPSWPRLRRHLETIARYSRSPHKQPVGGPLNGPADLADEFLRLACLTYGGDERARHQRARELLAEHPQIARATIYTMAAVGDVAAARALLAADPSQAGREGGPYAWEPLLYLAYSRLDSTQMRHSPLDVARMLLGRGAHPNAGYLWEGLTSPFTALTGAFGGGEDAVNQPPHRHAMELARLLLEAGADPNDSQALYNRQFNPVNDHLELLFEYGLGRGDGGPWHARLAPAHPTPQQMIEDQLLWAVHSNMVERVHLLLRHVVHVDGHGTEHPALGRRSAHEIAVRHGNTEIAELLLEAGATPVPLDLVQSFLAACMRADRAAVDELLAADPTLTMQAVAAAPERVIQAAELGRLAAVRLMAELGFDVNVIRRTSALHRAAYAGDLEMAKLLLELGADPGGRDTEFDATPLGWAQHNQQHEVAEYLAERTP</sequence>
<evidence type="ECO:0000256" key="2">
    <source>
        <dbReference type="ARBA" id="ARBA00023043"/>
    </source>
</evidence>
<dbReference type="RefSeq" id="WP_337309552.1">
    <property type="nucleotide sequence ID" value="NZ_JAEKNS010000039.1"/>
</dbReference>
<dbReference type="AlphaFoldDB" id="A0A934JQQ5"/>
<dbReference type="PROSITE" id="PS50088">
    <property type="entry name" value="ANK_REPEAT"/>
    <property type="match status" value="1"/>
</dbReference>
<dbReference type="SUPFAM" id="SSF48403">
    <property type="entry name" value="Ankyrin repeat"/>
    <property type="match status" value="1"/>
</dbReference>
<dbReference type="InterPro" id="IPR050745">
    <property type="entry name" value="Multifunctional_regulatory"/>
</dbReference>
<feature type="repeat" description="ANK" evidence="3">
    <location>
        <begin position="435"/>
        <end position="467"/>
    </location>
</feature>
<evidence type="ECO:0000313" key="4">
    <source>
        <dbReference type="EMBL" id="MBJ7593861.1"/>
    </source>
</evidence>
<dbReference type="Gene3D" id="1.25.40.20">
    <property type="entry name" value="Ankyrin repeat-containing domain"/>
    <property type="match status" value="3"/>
</dbReference>
<dbReference type="PANTHER" id="PTHR24189:SF50">
    <property type="entry name" value="ANKYRIN REPEAT AND SOCS BOX PROTEIN 2"/>
    <property type="match status" value="1"/>
</dbReference>
<dbReference type="PROSITE" id="PS50297">
    <property type="entry name" value="ANK_REP_REGION"/>
    <property type="match status" value="1"/>
</dbReference>
<organism evidence="4 5">
    <name type="scientific">Candidatus Aeolococcus gillhamiae</name>
    <dbReference type="NCBI Taxonomy" id="3127015"/>
    <lineage>
        <taxon>Bacteria</taxon>
        <taxon>Bacillati</taxon>
        <taxon>Candidatus Dormiibacterota</taxon>
        <taxon>Candidatus Dormibacteria</taxon>
        <taxon>Candidatus Aeolococcales</taxon>
        <taxon>Candidatus Aeolococcaceae</taxon>
        <taxon>Candidatus Aeolococcus</taxon>
    </lineage>
</organism>
<gene>
    <name evidence="4" type="ORF">JF886_03200</name>
</gene>
<dbReference type="SMART" id="SM00248">
    <property type="entry name" value="ANK"/>
    <property type="match status" value="6"/>
</dbReference>
<dbReference type="InterPro" id="IPR036770">
    <property type="entry name" value="Ankyrin_rpt-contain_sf"/>
</dbReference>
<evidence type="ECO:0000256" key="1">
    <source>
        <dbReference type="ARBA" id="ARBA00022737"/>
    </source>
</evidence>
<evidence type="ECO:0000313" key="5">
    <source>
        <dbReference type="Proteomes" id="UP000606991"/>
    </source>
</evidence>
<name>A0A934JQQ5_9BACT</name>
<keyword evidence="1" id="KW-0677">Repeat</keyword>
<comment type="caution">
    <text evidence="4">The sequence shown here is derived from an EMBL/GenBank/DDBJ whole genome shotgun (WGS) entry which is preliminary data.</text>
</comment>
<dbReference type="EMBL" id="JAEKNS010000039">
    <property type="protein sequence ID" value="MBJ7593861.1"/>
    <property type="molecule type" value="Genomic_DNA"/>
</dbReference>
<dbReference type="Pfam" id="PF12796">
    <property type="entry name" value="Ank_2"/>
    <property type="match status" value="1"/>
</dbReference>